<dbReference type="Pfam" id="PF13439">
    <property type="entry name" value="Glyco_transf_4"/>
    <property type="match status" value="1"/>
</dbReference>
<organism evidence="2 3">
    <name type="scientific">Nostoc punctiforme NIES-2108</name>
    <dbReference type="NCBI Taxonomy" id="1356359"/>
    <lineage>
        <taxon>Bacteria</taxon>
        <taxon>Bacillati</taxon>
        <taxon>Cyanobacteriota</taxon>
        <taxon>Cyanophyceae</taxon>
        <taxon>Nostocales</taxon>
        <taxon>Nostocaceae</taxon>
        <taxon>Nostoc</taxon>
    </lineage>
</organism>
<protein>
    <submittedName>
        <fullName evidence="2">Glycosyl transferase family 1</fullName>
    </submittedName>
</protein>
<dbReference type="CDD" id="cd03801">
    <property type="entry name" value="GT4_PimA-like"/>
    <property type="match status" value="1"/>
</dbReference>
<dbReference type="PANTHER" id="PTHR12526:SF600">
    <property type="entry name" value="GLYCOSYL TRANSFERASE GROUP 1"/>
    <property type="match status" value="1"/>
</dbReference>
<reference evidence="3" key="1">
    <citation type="submission" date="2016-04" db="EMBL/GenBank/DDBJ databases">
        <authorList>
            <person name="Tabuchi Yagui T.R."/>
        </authorList>
    </citation>
    <scope>NUCLEOTIDE SEQUENCE [LARGE SCALE GENOMIC DNA]</scope>
</reference>
<evidence type="ECO:0000313" key="2">
    <source>
        <dbReference type="EMBL" id="RCJ30856.1"/>
    </source>
</evidence>
<accession>A0A367R308</accession>
<dbReference type="EMBL" id="LXQE01000181">
    <property type="protein sequence ID" value="RCJ30856.1"/>
    <property type="molecule type" value="Genomic_DNA"/>
</dbReference>
<keyword evidence="2" id="KW-0808">Transferase</keyword>
<dbReference type="SUPFAM" id="SSF53756">
    <property type="entry name" value="UDP-Glycosyltransferase/glycogen phosphorylase"/>
    <property type="match status" value="1"/>
</dbReference>
<dbReference type="Proteomes" id="UP000252085">
    <property type="component" value="Unassembled WGS sequence"/>
</dbReference>
<dbReference type="InterPro" id="IPR028098">
    <property type="entry name" value="Glyco_trans_4-like_N"/>
</dbReference>
<evidence type="ECO:0000259" key="1">
    <source>
        <dbReference type="Pfam" id="PF13439"/>
    </source>
</evidence>
<evidence type="ECO:0000313" key="3">
    <source>
        <dbReference type="Proteomes" id="UP000252085"/>
    </source>
</evidence>
<sequence length="412" mass="46126">MNILMLSSTFPYPPTRGGTQVRTFNLLKYLSQRHTVTLATQREGDVTDAEVAGLRDYVDHLAIFERPPDSRTTGILKKIQRFGRFLQQGTPPSVLNRYSVEMQTWVDNWVEAGKCDVITCEHSVNEIYVRCLRRATPTHFQKQLKTIVNIHSSVYASCQNQLATGISENSLRDKINLPLLRRYEQNYCAKFSAIVATTEEDKIQLQEFNPNSEITVIPNGVDLVSFPYRTTDPEGHRLIFIGAMDNLANIDAVCFFSNEVLPEIQKLYPDTTFDIVGSHPVAEVLALDKKPGINVLGRVPSMAEYLHQATICVVPMRTGFGIKNKTLEAMAAGIPVVASDRGLEGLAVDVASHPLRALRANQPAEYVTAISQLFNSPHLRSELSHNGRQLVETEFTWDMAGKSYEQVCLGRE</sequence>
<dbReference type="AlphaFoldDB" id="A0A367R308"/>
<proteinExistence type="predicted"/>
<dbReference type="Pfam" id="PF13692">
    <property type="entry name" value="Glyco_trans_1_4"/>
    <property type="match status" value="1"/>
</dbReference>
<dbReference type="PANTHER" id="PTHR12526">
    <property type="entry name" value="GLYCOSYLTRANSFERASE"/>
    <property type="match status" value="1"/>
</dbReference>
<comment type="caution">
    <text evidence="2">The sequence shown here is derived from an EMBL/GenBank/DDBJ whole genome shotgun (WGS) entry which is preliminary data.</text>
</comment>
<name>A0A367R308_NOSPU</name>
<gene>
    <name evidence="2" type="ORF">A6769_32300</name>
</gene>
<dbReference type="GO" id="GO:0016757">
    <property type="term" value="F:glycosyltransferase activity"/>
    <property type="evidence" value="ECO:0007669"/>
    <property type="project" value="TreeGrafter"/>
</dbReference>
<feature type="domain" description="Glycosyltransferase subfamily 4-like N-terminal" evidence="1">
    <location>
        <begin position="17"/>
        <end position="223"/>
    </location>
</feature>
<dbReference type="Gene3D" id="3.40.50.2000">
    <property type="entry name" value="Glycogen Phosphorylase B"/>
    <property type="match status" value="2"/>
</dbReference>